<dbReference type="InterPro" id="IPR050680">
    <property type="entry name" value="YpeA/RimI_acetyltransf"/>
</dbReference>
<dbReference type="Proteomes" id="UP000580891">
    <property type="component" value="Unassembled WGS sequence"/>
</dbReference>
<keyword evidence="5" id="KW-1185">Reference proteome</keyword>
<reference evidence="4 5" key="1">
    <citation type="submission" date="2020-07" db="EMBL/GenBank/DDBJ databases">
        <title>Genomic Encyclopedia of Type Strains, Phase IV (KMG-IV): sequencing the most valuable type-strain genomes for metagenomic binning, comparative biology and taxonomic classification.</title>
        <authorList>
            <person name="Goeker M."/>
        </authorList>
    </citation>
    <scope>NUCLEOTIDE SEQUENCE [LARGE SCALE GENOMIC DNA]</scope>
    <source>
        <strain evidence="4 5">DSM 25220</strain>
    </source>
</reference>
<dbReference type="GO" id="GO:0005840">
    <property type="term" value="C:ribosome"/>
    <property type="evidence" value="ECO:0007669"/>
    <property type="project" value="UniProtKB-KW"/>
</dbReference>
<evidence type="ECO:0000256" key="2">
    <source>
        <dbReference type="ARBA" id="ARBA00023315"/>
    </source>
</evidence>
<protein>
    <submittedName>
        <fullName evidence="4">Ribosomal protein S18 acetylase RimI-like enzyme</fullName>
    </submittedName>
</protein>
<comment type="caution">
    <text evidence="4">The sequence shown here is derived from an EMBL/GenBank/DDBJ whole genome shotgun (WGS) entry which is preliminary data.</text>
</comment>
<dbReference type="EMBL" id="JACDUU010000001">
    <property type="protein sequence ID" value="MBA2870335.1"/>
    <property type="molecule type" value="Genomic_DNA"/>
</dbReference>
<dbReference type="Pfam" id="PF00583">
    <property type="entry name" value="Acetyltransf_1"/>
    <property type="match status" value="1"/>
</dbReference>
<dbReference type="CDD" id="cd04301">
    <property type="entry name" value="NAT_SF"/>
    <property type="match status" value="1"/>
</dbReference>
<proteinExistence type="predicted"/>
<keyword evidence="2" id="KW-0012">Acyltransferase</keyword>
<dbReference type="Gene3D" id="3.40.630.30">
    <property type="match status" value="1"/>
</dbReference>
<dbReference type="RefSeq" id="WP_181536025.1">
    <property type="nucleotide sequence ID" value="NZ_JACDUU010000001.1"/>
</dbReference>
<dbReference type="AlphaFoldDB" id="A0A7V9YY13"/>
<dbReference type="InterPro" id="IPR016181">
    <property type="entry name" value="Acyl_CoA_acyltransferase"/>
</dbReference>
<keyword evidence="1" id="KW-0808">Transferase</keyword>
<keyword evidence="4" id="KW-0689">Ribosomal protein</keyword>
<evidence type="ECO:0000313" key="5">
    <source>
        <dbReference type="Proteomes" id="UP000580891"/>
    </source>
</evidence>
<accession>A0A7V9YY13</accession>
<dbReference type="InterPro" id="IPR000182">
    <property type="entry name" value="GNAT_dom"/>
</dbReference>
<sequence length="170" mass="19635">MEIRKLNSSDVEDYVRLRIEALRQNPEAFATTYEETVSIGHGALVQKTMEQLDSQESFTIGAFVEEKLVGVVAFIREQKTKMRHKGSVFAMYVTPSHRGKGIGKRLLEELIERAKKLNGLEQLHLTVVAKNEAAVQLYRSLGFEVYGNERKSMKYEGQYWDEWLMVRFLT</sequence>
<evidence type="ECO:0000256" key="1">
    <source>
        <dbReference type="ARBA" id="ARBA00022679"/>
    </source>
</evidence>
<keyword evidence="4" id="KW-0687">Ribonucleoprotein</keyword>
<dbReference type="GO" id="GO:0016747">
    <property type="term" value="F:acyltransferase activity, transferring groups other than amino-acyl groups"/>
    <property type="evidence" value="ECO:0007669"/>
    <property type="project" value="InterPro"/>
</dbReference>
<name>A0A7V9YY13_9BACL</name>
<dbReference type="PROSITE" id="PS51186">
    <property type="entry name" value="GNAT"/>
    <property type="match status" value="1"/>
</dbReference>
<feature type="domain" description="N-acetyltransferase" evidence="3">
    <location>
        <begin position="1"/>
        <end position="170"/>
    </location>
</feature>
<evidence type="ECO:0000313" key="4">
    <source>
        <dbReference type="EMBL" id="MBA2870335.1"/>
    </source>
</evidence>
<dbReference type="SUPFAM" id="SSF55729">
    <property type="entry name" value="Acyl-CoA N-acyltransferases (Nat)"/>
    <property type="match status" value="1"/>
</dbReference>
<evidence type="ECO:0000259" key="3">
    <source>
        <dbReference type="PROSITE" id="PS51186"/>
    </source>
</evidence>
<organism evidence="4 5">
    <name type="scientific">[Anoxybacillus] calidus</name>
    <dbReference type="NCBI Taxonomy" id="575178"/>
    <lineage>
        <taxon>Bacteria</taxon>
        <taxon>Bacillati</taxon>
        <taxon>Bacillota</taxon>
        <taxon>Bacilli</taxon>
        <taxon>Bacillales</taxon>
        <taxon>Anoxybacillaceae</taxon>
        <taxon>Paranoxybacillus</taxon>
    </lineage>
</organism>
<gene>
    <name evidence="4" type="ORF">HNQ85_000593</name>
</gene>
<dbReference type="PANTHER" id="PTHR43420">
    <property type="entry name" value="ACETYLTRANSFERASE"/>
    <property type="match status" value="1"/>
</dbReference>